<evidence type="ECO:0000256" key="6">
    <source>
        <dbReference type="RuleBase" id="RU364010"/>
    </source>
</evidence>
<dbReference type="RefSeq" id="XP_003055517.1">
    <property type="nucleotide sequence ID" value="XM_003055471.1"/>
</dbReference>
<dbReference type="EMBL" id="GG663735">
    <property type="protein sequence ID" value="EEH60769.1"/>
    <property type="molecule type" value="Genomic_DNA"/>
</dbReference>
<feature type="region of interest" description="Disordered" evidence="7">
    <location>
        <begin position="1"/>
        <end position="22"/>
    </location>
</feature>
<evidence type="ECO:0000256" key="1">
    <source>
        <dbReference type="ARBA" id="ARBA00006138"/>
    </source>
</evidence>
<comment type="subunit">
    <text evidence="6">V-ATPase is a heteromultimeric enzyme composed of a peripheral catalytic V1 complex (components A to H) attached to an integral membrane V0 proton pore complex.</text>
</comment>
<keyword evidence="2 6" id="KW-0813">Transport</keyword>
<accession>C1MHM5</accession>
<dbReference type="SUPFAM" id="SSF118203">
    <property type="entry name" value="Vacuolar ATP synthase subunit C"/>
    <property type="match status" value="1"/>
</dbReference>
<proteinExistence type="inferred from homology"/>
<evidence type="ECO:0000256" key="3">
    <source>
        <dbReference type="ARBA" id="ARBA00022781"/>
    </source>
</evidence>
<dbReference type="OMA" id="YICYSIN"/>
<dbReference type="Gene3D" id="3.30.70.1180">
    <property type="entry name" value="Vacuolar atp synthase subunit c, domain 1"/>
    <property type="match status" value="1"/>
</dbReference>
<dbReference type="PANTHER" id="PTHR10137">
    <property type="entry name" value="V-TYPE PROTON ATPASE SUBUNIT C"/>
    <property type="match status" value="1"/>
</dbReference>
<dbReference type="OrthoDB" id="6605928at2759"/>
<evidence type="ECO:0000256" key="5">
    <source>
        <dbReference type="ARBA" id="ARBA00025445"/>
    </source>
</evidence>
<evidence type="ECO:0000256" key="7">
    <source>
        <dbReference type="SAM" id="MobiDB-lite"/>
    </source>
</evidence>
<feature type="compositionally biased region" description="Polar residues" evidence="7">
    <location>
        <begin position="1"/>
        <end position="19"/>
    </location>
</feature>
<evidence type="ECO:0000256" key="4">
    <source>
        <dbReference type="ARBA" id="ARBA00023065"/>
    </source>
</evidence>
<comment type="similarity">
    <text evidence="1 6">Belongs to the V-ATPase C subunit family.</text>
</comment>
<dbReference type="GeneID" id="9680828"/>
<comment type="function">
    <text evidence="6">Subunit of the V1 complex of vacuolar(H+)-ATPase (V-ATPase), a multisubunit enzyme composed of a peripheral complex (V1) that hydrolyzes ATP and a membrane integral complex (V0) that translocates protons. V-ATPase is responsible for acidifying and maintaining the pH of intracellular compartments and in some cell types, is targeted to the plasma membrane, where it is responsible for acidifying the extracellular environment. Subunit C is necessary for the assembly of the catalytic sector of the enzyme and is likely to have a specific function in its catalytic activity.</text>
</comment>
<evidence type="ECO:0000313" key="9">
    <source>
        <dbReference type="Proteomes" id="UP000001876"/>
    </source>
</evidence>
<dbReference type="CDD" id="cd14785">
    <property type="entry name" value="V-ATPase_C"/>
    <property type="match status" value="1"/>
</dbReference>
<dbReference type="Proteomes" id="UP000001876">
    <property type="component" value="Unassembled WGS sequence"/>
</dbReference>
<keyword evidence="4 6" id="KW-0406">Ion transport</keyword>
<dbReference type="Pfam" id="PF03223">
    <property type="entry name" value="V-ATPase_C"/>
    <property type="match status" value="1"/>
</dbReference>
<dbReference type="GO" id="GO:0000221">
    <property type="term" value="C:vacuolar proton-transporting V-type ATPase, V1 domain"/>
    <property type="evidence" value="ECO:0007669"/>
    <property type="project" value="TreeGrafter"/>
</dbReference>
<dbReference type="GO" id="GO:0046961">
    <property type="term" value="F:proton-transporting ATPase activity, rotational mechanism"/>
    <property type="evidence" value="ECO:0007669"/>
    <property type="project" value="InterPro"/>
</dbReference>
<keyword evidence="9" id="KW-1185">Reference proteome</keyword>
<dbReference type="PANTHER" id="PTHR10137:SF0">
    <property type="entry name" value="V-TYPE PROTON ATPASE SUBUNIT C"/>
    <property type="match status" value="1"/>
</dbReference>
<dbReference type="InterPro" id="IPR036132">
    <property type="entry name" value="Vac_ATP_synth_c_sf"/>
</dbReference>
<sequence>MFVLRTSVNERTSVNGNQNDKPDRLCARRSTQFNVPELRVGAFDDLIELGDTISEVVSPLLDAVARRIQKQFVELHSSDGMDEQELTVDGIPPDQFLTSFEWDGAKNPTHRPIKKIVQELRENVATIDEELKVKTSEYAAAKAQLSGISRKTGWSLATRDLGDIVQESDIIETDNLVTLFVAVPIFSKKDWLKSYETLAHFVVPRSSKLIKEDEEYALYTVTLFHRVVDAFKSAAHEKSFQVREFHYNAETIQSEASERNDRVREVEERSAALDSLCRACYRNVISDWIHVCAIRIFVESVLRYGLPPNFLACIIKPHKKSEIKLRWILQDWLGHGALLNWDIFPEDEKRNMERSYPYVSFALIL</sequence>
<dbReference type="FunFam" id="3.30.70.100:FF:000002">
    <property type="entry name" value="V-type proton ATPase subunit C"/>
    <property type="match status" value="1"/>
</dbReference>
<evidence type="ECO:0000256" key="2">
    <source>
        <dbReference type="ARBA" id="ARBA00022448"/>
    </source>
</evidence>
<dbReference type="eggNOG" id="KOG2909">
    <property type="taxonomic scope" value="Eukaryota"/>
</dbReference>
<dbReference type="STRING" id="564608.C1MHM5"/>
<dbReference type="Gene3D" id="3.30.70.100">
    <property type="match status" value="1"/>
</dbReference>
<dbReference type="InterPro" id="IPR004907">
    <property type="entry name" value="ATPase_V1-cplx_csu"/>
</dbReference>
<keyword evidence="3 6" id="KW-0375">Hydrogen ion transport</keyword>
<dbReference type="Gene3D" id="1.20.1460.10">
    <property type="entry name" value="subunit c (vma5p) of the yeast v-atpase, domain 2"/>
    <property type="match status" value="1"/>
</dbReference>
<organism evidence="9">
    <name type="scientific">Micromonas pusilla (strain CCMP1545)</name>
    <name type="common">Picoplanktonic green alga</name>
    <dbReference type="NCBI Taxonomy" id="564608"/>
    <lineage>
        <taxon>Eukaryota</taxon>
        <taxon>Viridiplantae</taxon>
        <taxon>Chlorophyta</taxon>
        <taxon>Mamiellophyceae</taxon>
        <taxon>Mamiellales</taxon>
        <taxon>Mamiellaceae</taxon>
        <taxon>Micromonas</taxon>
    </lineage>
</organism>
<dbReference type="KEGG" id="mpp:MICPUCDRAFT_12280"/>
<gene>
    <name evidence="8" type="ORF">MICPUCDRAFT_12280</name>
</gene>
<dbReference type="AlphaFoldDB" id="C1MHM5"/>
<reference evidence="8 9" key="1">
    <citation type="journal article" date="2009" name="Science">
        <title>Green evolution and dynamic adaptations revealed by genomes of the marine picoeukaryotes Micromonas.</title>
        <authorList>
            <person name="Worden A.Z."/>
            <person name="Lee J.H."/>
            <person name="Mock T."/>
            <person name="Rouze P."/>
            <person name="Simmons M.P."/>
            <person name="Aerts A.L."/>
            <person name="Allen A.E."/>
            <person name="Cuvelier M.L."/>
            <person name="Derelle E."/>
            <person name="Everett M.V."/>
            <person name="Foulon E."/>
            <person name="Grimwood J."/>
            <person name="Gundlach H."/>
            <person name="Henrissat B."/>
            <person name="Napoli C."/>
            <person name="McDonald S.M."/>
            <person name="Parker M.S."/>
            <person name="Rombauts S."/>
            <person name="Salamov A."/>
            <person name="Von Dassow P."/>
            <person name="Badger J.H."/>
            <person name="Coutinho P.M."/>
            <person name="Demir E."/>
            <person name="Dubchak I."/>
            <person name="Gentemann C."/>
            <person name="Eikrem W."/>
            <person name="Gready J.E."/>
            <person name="John U."/>
            <person name="Lanier W."/>
            <person name="Lindquist E.A."/>
            <person name="Lucas S."/>
            <person name="Mayer K.F."/>
            <person name="Moreau H."/>
            <person name="Not F."/>
            <person name="Otillar R."/>
            <person name="Panaud O."/>
            <person name="Pangilinan J."/>
            <person name="Paulsen I."/>
            <person name="Piegu B."/>
            <person name="Poliakov A."/>
            <person name="Robbens S."/>
            <person name="Schmutz J."/>
            <person name="Toulza E."/>
            <person name="Wyss T."/>
            <person name="Zelensky A."/>
            <person name="Zhou K."/>
            <person name="Armbrust E.V."/>
            <person name="Bhattacharya D."/>
            <person name="Goodenough U.W."/>
            <person name="Van de Peer Y."/>
            <person name="Grigoriev I.V."/>
        </authorList>
    </citation>
    <scope>NUCLEOTIDE SEQUENCE [LARGE SCALE GENOMIC DNA]</scope>
    <source>
        <strain evidence="8 9">CCMP1545</strain>
    </source>
</reference>
<name>C1MHM5_MICPC</name>
<evidence type="ECO:0000313" key="8">
    <source>
        <dbReference type="EMBL" id="EEH60769.1"/>
    </source>
</evidence>
<comment type="function">
    <text evidence="5">Subunit of the peripheral V1 complex of vacuolar ATPase. Subunit C is necessary for the assembly of the catalytic sector of the enzyme and is likely to have a specific function in its catalytic activity. V-ATPase is responsible for acidifying a variety of intracellular compartments in eukaryotic cells.</text>
</comment>
<protein>
    <recommendedName>
        <fullName evidence="6">V-type proton ATPase subunit C</fullName>
    </recommendedName>
</protein>